<evidence type="ECO:0000256" key="1">
    <source>
        <dbReference type="SAM" id="MobiDB-lite"/>
    </source>
</evidence>
<feature type="compositionally biased region" description="Low complexity" evidence="1">
    <location>
        <begin position="112"/>
        <end position="129"/>
    </location>
</feature>
<evidence type="ECO:0000313" key="3">
    <source>
        <dbReference type="Proteomes" id="UP000824120"/>
    </source>
</evidence>
<organism evidence="2 3">
    <name type="scientific">Solanum commersonii</name>
    <name type="common">Commerson's wild potato</name>
    <name type="synonym">Commerson's nightshade</name>
    <dbReference type="NCBI Taxonomy" id="4109"/>
    <lineage>
        <taxon>Eukaryota</taxon>
        <taxon>Viridiplantae</taxon>
        <taxon>Streptophyta</taxon>
        <taxon>Embryophyta</taxon>
        <taxon>Tracheophyta</taxon>
        <taxon>Spermatophyta</taxon>
        <taxon>Magnoliopsida</taxon>
        <taxon>eudicotyledons</taxon>
        <taxon>Gunneridae</taxon>
        <taxon>Pentapetalae</taxon>
        <taxon>asterids</taxon>
        <taxon>lamiids</taxon>
        <taxon>Solanales</taxon>
        <taxon>Solanaceae</taxon>
        <taxon>Solanoideae</taxon>
        <taxon>Solaneae</taxon>
        <taxon>Solanum</taxon>
    </lineage>
</organism>
<feature type="region of interest" description="Disordered" evidence="1">
    <location>
        <begin position="58"/>
        <end position="129"/>
    </location>
</feature>
<name>A0A9J5XT95_SOLCO</name>
<dbReference type="EMBL" id="JACXVP010000008">
    <property type="protein sequence ID" value="KAG5591401.1"/>
    <property type="molecule type" value="Genomic_DNA"/>
</dbReference>
<reference evidence="2 3" key="1">
    <citation type="submission" date="2020-09" db="EMBL/GenBank/DDBJ databases">
        <title>De no assembly of potato wild relative species, Solanum commersonii.</title>
        <authorList>
            <person name="Cho K."/>
        </authorList>
    </citation>
    <scope>NUCLEOTIDE SEQUENCE [LARGE SCALE GENOMIC DNA]</scope>
    <source>
        <strain evidence="2">LZ3.2</strain>
        <tissue evidence="2">Leaf</tissue>
    </source>
</reference>
<proteinExistence type="predicted"/>
<feature type="compositionally biased region" description="Basic and acidic residues" evidence="1">
    <location>
        <begin position="74"/>
        <end position="84"/>
    </location>
</feature>
<protein>
    <submittedName>
        <fullName evidence="2">Uncharacterized protein</fullName>
    </submittedName>
</protein>
<sequence length="129" mass="14799">MRGGLKMKNNCYAGKGLQTTNWLIGLKKKCFFAWNSPHLCTQVVPGFVDYLIQVVEEDYPEVDPKEDPDEDPKEEMGEDHREGSETGSNIYDPRDGRVIDMSPEYNHDESPEYYPGPYYDMGDDAPTWP</sequence>
<gene>
    <name evidence="2" type="ORF">H5410_041915</name>
</gene>
<keyword evidence="3" id="KW-1185">Reference proteome</keyword>
<feature type="compositionally biased region" description="Acidic residues" evidence="1">
    <location>
        <begin position="58"/>
        <end position="73"/>
    </location>
</feature>
<evidence type="ECO:0000313" key="2">
    <source>
        <dbReference type="EMBL" id="KAG5591401.1"/>
    </source>
</evidence>
<comment type="caution">
    <text evidence="2">The sequence shown here is derived from an EMBL/GenBank/DDBJ whole genome shotgun (WGS) entry which is preliminary data.</text>
</comment>
<dbReference type="AlphaFoldDB" id="A0A9J5XT95"/>
<accession>A0A9J5XT95</accession>
<dbReference type="Proteomes" id="UP000824120">
    <property type="component" value="Chromosome 8"/>
</dbReference>